<evidence type="ECO:0000259" key="5">
    <source>
        <dbReference type="PROSITE" id="PS50931"/>
    </source>
</evidence>
<evidence type="ECO:0000313" key="7">
    <source>
        <dbReference type="Proteomes" id="UP000078316"/>
    </source>
</evidence>
<dbReference type="InterPro" id="IPR000847">
    <property type="entry name" value="LysR_HTH_N"/>
</dbReference>
<evidence type="ECO:0000256" key="2">
    <source>
        <dbReference type="ARBA" id="ARBA00023015"/>
    </source>
</evidence>
<dbReference type="STRING" id="427683.A5481_16125"/>
<keyword evidence="2" id="KW-0805">Transcription regulation</keyword>
<dbReference type="SUPFAM" id="SSF46785">
    <property type="entry name" value="Winged helix' DNA-binding domain"/>
    <property type="match status" value="1"/>
</dbReference>
<evidence type="ECO:0000256" key="1">
    <source>
        <dbReference type="ARBA" id="ARBA00009437"/>
    </source>
</evidence>
<feature type="domain" description="HTH lysR-type" evidence="5">
    <location>
        <begin position="1"/>
        <end position="59"/>
    </location>
</feature>
<accession>A0A179S851</accession>
<dbReference type="InterPro" id="IPR036390">
    <property type="entry name" value="WH_DNA-bd_sf"/>
</dbReference>
<protein>
    <submittedName>
        <fullName evidence="6">LysR family transcriptional regulator</fullName>
    </submittedName>
</protein>
<dbReference type="GO" id="GO:0043565">
    <property type="term" value="F:sequence-specific DNA binding"/>
    <property type="evidence" value="ECO:0007669"/>
    <property type="project" value="TreeGrafter"/>
</dbReference>
<evidence type="ECO:0000256" key="3">
    <source>
        <dbReference type="ARBA" id="ARBA00023125"/>
    </source>
</evidence>
<dbReference type="PANTHER" id="PTHR30537">
    <property type="entry name" value="HTH-TYPE TRANSCRIPTIONAL REGULATOR"/>
    <property type="match status" value="1"/>
</dbReference>
<comment type="caution">
    <text evidence="6">The sequence shown here is derived from an EMBL/GenBank/DDBJ whole genome shotgun (WGS) entry which is preliminary data.</text>
</comment>
<dbReference type="PROSITE" id="PS50931">
    <property type="entry name" value="HTH_LYSR"/>
    <property type="match status" value="1"/>
</dbReference>
<dbReference type="InterPro" id="IPR058163">
    <property type="entry name" value="LysR-type_TF_proteobact-type"/>
</dbReference>
<dbReference type="FunFam" id="1.10.10.10:FF:000001">
    <property type="entry name" value="LysR family transcriptional regulator"/>
    <property type="match status" value="1"/>
</dbReference>
<comment type="similarity">
    <text evidence="1">Belongs to the LysR transcriptional regulatory family.</text>
</comment>
<dbReference type="GO" id="GO:0003700">
    <property type="term" value="F:DNA-binding transcription factor activity"/>
    <property type="evidence" value="ECO:0007669"/>
    <property type="project" value="InterPro"/>
</dbReference>
<dbReference type="AlphaFoldDB" id="A0A179S851"/>
<evidence type="ECO:0000313" key="6">
    <source>
        <dbReference type="EMBL" id="OAS23783.1"/>
    </source>
</evidence>
<dbReference type="OrthoDB" id="9786526at2"/>
<organism evidence="6 7">
    <name type="scientific">Methylobacterium platani</name>
    <dbReference type="NCBI Taxonomy" id="427683"/>
    <lineage>
        <taxon>Bacteria</taxon>
        <taxon>Pseudomonadati</taxon>
        <taxon>Pseudomonadota</taxon>
        <taxon>Alphaproteobacteria</taxon>
        <taxon>Hyphomicrobiales</taxon>
        <taxon>Methylobacteriaceae</taxon>
        <taxon>Methylobacterium</taxon>
    </lineage>
</organism>
<dbReference type="Gene3D" id="3.40.190.290">
    <property type="match status" value="1"/>
</dbReference>
<dbReference type="RefSeq" id="WP_048437107.1">
    <property type="nucleotide sequence ID" value="NZ_LWHQ01000029.1"/>
</dbReference>
<dbReference type="EMBL" id="LWHQ01000029">
    <property type="protein sequence ID" value="OAS23783.1"/>
    <property type="molecule type" value="Genomic_DNA"/>
</dbReference>
<evidence type="ECO:0000256" key="4">
    <source>
        <dbReference type="ARBA" id="ARBA00023163"/>
    </source>
</evidence>
<dbReference type="InterPro" id="IPR005119">
    <property type="entry name" value="LysR_subst-bd"/>
</dbReference>
<reference evidence="6 7" key="1">
    <citation type="submission" date="2016-04" db="EMBL/GenBank/DDBJ databases">
        <authorList>
            <person name="Evans L.H."/>
            <person name="Alamgir A."/>
            <person name="Owens N."/>
            <person name="Weber N.D."/>
            <person name="Virtaneva K."/>
            <person name="Barbian K."/>
            <person name="Babar A."/>
            <person name="Rosenke K."/>
        </authorList>
    </citation>
    <scope>NUCLEOTIDE SEQUENCE [LARGE SCALE GENOMIC DNA]</scope>
    <source>
        <strain evidence="6 7">PMB02</strain>
    </source>
</reference>
<dbReference type="CDD" id="cd08471">
    <property type="entry name" value="PBP2_CrgA_like_2"/>
    <property type="match status" value="1"/>
</dbReference>
<dbReference type="GO" id="GO:0006351">
    <property type="term" value="P:DNA-templated transcription"/>
    <property type="evidence" value="ECO:0007669"/>
    <property type="project" value="TreeGrafter"/>
</dbReference>
<keyword evidence="3" id="KW-0238">DNA-binding</keyword>
<dbReference type="InterPro" id="IPR036388">
    <property type="entry name" value="WH-like_DNA-bd_sf"/>
</dbReference>
<dbReference type="PANTHER" id="PTHR30537:SF5">
    <property type="entry name" value="HTH-TYPE TRANSCRIPTIONAL ACTIVATOR TTDR-RELATED"/>
    <property type="match status" value="1"/>
</dbReference>
<dbReference type="Pfam" id="PF03466">
    <property type="entry name" value="LysR_substrate"/>
    <property type="match status" value="1"/>
</dbReference>
<dbReference type="PRINTS" id="PR00039">
    <property type="entry name" value="HTHLYSR"/>
</dbReference>
<keyword evidence="4" id="KW-0804">Transcription</keyword>
<gene>
    <name evidence="6" type="ORF">A5481_16125</name>
</gene>
<proteinExistence type="inferred from homology"/>
<dbReference type="Pfam" id="PF00126">
    <property type="entry name" value="HTH_1"/>
    <property type="match status" value="1"/>
</dbReference>
<dbReference type="SUPFAM" id="SSF53850">
    <property type="entry name" value="Periplasmic binding protein-like II"/>
    <property type="match status" value="1"/>
</dbReference>
<sequence length="296" mass="32342">MDRWHAMRIVAKVAETMNFAKAARHLNMSPPAVTRAVAALEATIGARLFLRTTRTVRLTEAGSRYVEECRRILVEIAEAEAAAAGYTGMVTGTLSVTASVLFGRLHVLPILADYLDAYPAMTARTLFVDRPVNLVEEGIDVAIRIGHLADSGLTALRVGTVRRVVCGAPGYFARHGVPKTPADLKEHRIAVSTGSWPSPEWRFRNDERVTLHPALECNTNEAPIDAALAGWGLTRVLHYQIAPALADGRLQIVLGEYEEPRLPVHVVFPEGRDAVVKVRTFVEMAVGRLRGNGVLN</sequence>
<dbReference type="Gene3D" id="1.10.10.10">
    <property type="entry name" value="Winged helix-like DNA-binding domain superfamily/Winged helix DNA-binding domain"/>
    <property type="match status" value="1"/>
</dbReference>
<dbReference type="Proteomes" id="UP000078316">
    <property type="component" value="Unassembled WGS sequence"/>
</dbReference>
<name>A0A179S851_9HYPH</name>